<evidence type="ECO:0000256" key="2">
    <source>
        <dbReference type="ARBA" id="ARBA00022603"/>
    </source>
</evidence>
<dbReference type="GO" id="GO:0008610">
    <property type="term" value="P:lipid biosynthetic process"/>
    <property type="evidence" value="ECO:0007669"/>
    <property type="project" value="InterPro"/>
</dbReference>
<evidence type="ECO:0000256" key="4">
    <source>
        <dbReference type="ARBA" id="ARBA00022691"/>
    </source>
</evidence>
<reference evidence="6" key="1">
    <citation type="submission" date="2016-10" db="EMBL/GenBank/DDBJ databases">
        <title>Sequence of Gallionella enrichment culture.</title>
        <authorList>
            <person name="Poehlein A."/>
            <person name="Muehling M."/>
            <person name="Daniel R."/>
        </authorList>
    </citation>
    <scope>NUCLEOTIDE SEQUENCE</scope>
</reference>
<dbReference type="EMBL" id="MLJW01000052">
    <property type="protein sequence ID" value="OIR05136.1"/>
    <property type="molecule type" value="Genomic_DNA"/>
</dbReference>
<protein>
    <submittedName>
        <fullName evidence="6">Cyclopropane-fatty-acyl-phospholipid synthase</fullName>
        <ecNumber evidence="6">2.1.1.79</ecNumber>
    </submittedName>
</protein>
<comment type="caution">
    <text evidence="6">The sequence shown here is derived from an EMBL/GenBank/DDBJ whole genome shotgun (WGS) entry which is preliminary data.</text>
</comment>
<gene>
    <name evidence="6" type="primary">cfa_7</name>
    <name evidence="6" type="ORF">GALL_126940</name>
</gene>
<proteinExistence type="inferred from homology"/>
<dbReference type="PANTHER" id="PTHR43667">
    <property type="entry name" value="CYCLOPROPANE-FATTY-ACYL-PHOSPHOLIPID SYNTHASE"/>
    <property type="match status" value="1"/>
</dbReference>
<dbReference type="CDD" id="cd02440">
    <property type="entry name" value="AdoMet_MTases"/>
    <property type="match status" value="1"/>
</dbReference>
<name>A0A1J5SM88_9ZZZZ</name>
<accession>A0A1J5SM88</accession>
<keyword evidence="4" id="KW-0949">S-adenosyl-L-methionine</keyword>
<keyword evidence="3 6" id="KW-0808">Transferase</keyword>
<dbReference type="Gene3D" id="3.40.50.150">
    <property type="entry name" value="Vaccinia Virus protein VP39"/>
    <property type="match status" value="1"/>
</dbReference>
<dbReference type="PIRSF" id="PIRSF003085">
    <property type="entry name" value="CMAS"/>
    <property type="match status" value="1"/>
</dbReference>
<sequence length="438" mass="49372">MNSVSRSDSYPAAGASAAGGLYSKLVLRALERMPAGRLELGLPDGSVRAFGGRTDVHWHERTRASAALAIPEWAAIGVRREAFFEKCALYGDIGFAESYMDGDWETPNVAAVIAWFLLNIDDAPTLSGSRVGAVGLNLMRVANRIGHLLRPNSRAIAARNIREHYDLSNEFFGLWLDRSMMYSSARWERPGLTLDEAQRAKNEALCRKLRLGPGDHVLEIGTGWGGWSIHAAREYGCRVTSLTISEEQARLARRRVEEAGLGDRVEVRLQDYRELGADERFDKLVSIEMLEAVGHRYLDEWCRVAARVLKPEGLMALQFITCPDSRYDQLRRGVDFIQKHVFPGSLLLSVNRLNARLARHGGFVLNGLEDMGQDYAHTLADWREQFNRRLPEVRALGFDERFVRKWTYYLGYCEAAFALRNISVVQTVHTRPNNLSFA</sequence>
<evidence type="ECO:0000256" key="5">
    <source>
        <dbReference type="ARBA" id="ARBA00023098"/>
    </source>
</evidence>
<dbReference type="GO" id="GO:0032259">
    <property type="term" value="P:methylation"/>
    <property type="evidence" value="ECO:0007669"/>
    <property type="project" value="UniProtKB-KW"/>
</dbReference>
<dbReference type="GO" id="GO:0008825">
    <property type="term" value="F:cyclopropane-fatty-acyl-phospholipid synthase activity"/>
    <property type="evidence" value="ECO:0007669"/>
    <property type="project" value="UniProtKB-EC"/>
</dbReference>
<dbReference type="Pfam" id="PF02353">
    <property type="entry name" value="CMAS"/>
    <property type="match status" value="1"/>
</dbReference>
<dbReference type="InterPro" id="IPR003333">
    <property type="entry name" value="CMAS"/>
</dbReference>
<dbReference type="SUPFAM" id="SSF53335">
    <property type="entry name" value="S-adenosyl-L-methionine-dependent methyltransferases"/>
    <property type="match status" value="1"/>
</dbReference>
<evidence type="ECO:0000256" key="1">
    <source>
        <dbReference type="ARBA" id="ARBA00010815"/>
    </source>
</evidence>
<dbReference type="PANTHER" id="PTHR43667:SF2">
    <property type="entry name" value="FATTY ACID C-METHYL TRANSFERASE"/>
    <property type="match status" value="1"/>
</dbReference>
<keyword evidence="2 6" id="KW-0489">Methyltransferase</keyword>
<dbReference type="InterPro" id="IPR050723">
    <property type="entry name" value="CFA/CMAS"/>
</dbReference>
<dbReference type="AlphaFoldDB" id="A0A1J5SM88"/>
<keyword evidence="5" id="KW-0443">Lipid metabolism</keyword>
<dbReference type="InterPro" id="IPR029063">
    <property type="entry name" value="SAM-dependent_MTases_sf"/>
</dbReference>
<dbReference type="EC" id="2.1.1.79" evidence="6"/>
<evidence type="ECO:0000256" key="3">
    <source>
        <dbReference type="ARBA" id="ARBA00022679"/>
    </source>
</evidence>
<evidence type="ECO:0000313" key="6">
    <source>
        <dbReference type="EMBL" id="OIR05136.1"/>
    </source>
</evidence>
<organism evidence="6">
    <name type="scientific">mine drainage metagenome</name>
    <dbReference type="NCBI Taxonomy" id="410659"/>
    <lineage>
        <taxon>unclassified sequences</taxon>
        <taxon>metagenomes</taxon>
        <taxon>ecological metagenomes</taxon>
    </lineage>
</organism>
<comment type="similarity">
    <text evidence="1">Belongs to the CFA/CMAS family.</text>
</comment>